<organism evidence="3 4">
    <name type="scientific">Leishmania martiniquensis</name>
    <dbReference type="NCBI Taxonomy" id="1580590"/>
    <lineage>
        <taxon>Eukaryota</taxon>
        <taxon>Discoba</taxon>
        <taxon>Euglenozoa</taxon>
        <taxon>Kinetoplastea</taxon>
        <taxon>Metakinetoplastina</taxon>
        <taxon>Trypanosomatida</taxon>
        <taxon>Trypanosomatidae</taxon>
        <taxon>Leishmaniinae</taxon>
        <taxon>Leishmania</taxon>
    </lineage>
</organism>
<proteinExistence type="predicted"/>
<feature type="compositionally biased region" description="Basic and acidic residues" evidence="1">
    <location>
        <begin position="482"/>
        <end position="494"/>
    </location>
</feature>
<dbReference type="OrthoDB" id="262547at2759"/>
<feature type="region of interest" description="Disordered" evidence="1">
    <location>
        <begin position="456"/>
        <end position="504"/>
    </location>
</feature>
<keyword evidence="2" id="KW-0732">Signal</keyword>
<protein>
    <submittedName>
        <fullName evidence="3">Uncharacterized protein</fullName>
    </submittedName>
</protein>
<evidence type="ECO:0000313" key="3">
    <source>
        <dbReference type="EMBL" id="KAG5484062.1"/>
    </source>
</evidence>
<evidence type="ECO:0000313" key="4">
    <source>
        <dbReference type="Proteomes" id="UP000673552"/>
    </source>
</evidence>
<comment type="caution">
    <text evidence="3">The sequence shown here is derived from an EMBL/GenBank/DDBJ whole genome shotgun (WGS) entry which is preliminary data.</text>
</comment>
<evidence type="ECO:0000256" key="2">
    <source>
        <dbReference type="SAM" id="SignalP"/>
    </source>
</evidence>
<sequence length="1252" mass="137151">MHHASLLRDAALLTLFGLLLLVGIVQDSIFDDAESSHAGEVHELRYEEHSLWTLLFTSRAQWRAAPLALSRHEFPYVTNAFVTEYINRTGAPQLSDVRDARTIASNDFFEQVQMLRRPGSGAAQMAMLVDAVRQSERVAARAEAARNRHHKSWKVRRPATSLLRFLGGQGSVDGGDRCNEEDGAASGDVVEVCYPRNLTLHHRGSSTSPPLASDDVQLVPYPWVPLPLTAQHEGATAEKAHTGECADTRMAAADRVGIANGTGPAIKVSIPKGRLRSAVAHRATPHTPTHGWDHFYIAMNLWKSEEVLPDLTEALIVFLEEEVEPFFDLATSVVVSIYATISPDRTADLILTVLIPRLHAAGVRRVYATTEGSCLGYVERQPFHERTEWMACIRNKALAPLYEKGMNAFERSPRQEQDSADSGADSLVVLFFNDIFFRPQDITALLESRAESQMAATTRPHGWMSSASKTSREKAGASAASIHDDGHAQQRQRDTAPISPSGATSTMTATSFDMACGMDFYLTFYDTWVARDRLGKCFEGVMPYSDDHATQDAFYRIFRGTHHGNRASETASIPVKCCWNGVAAIRGRFFLTPTRPVTTSDTRRSATDAAAASSPDVALHPSGAVYDRIGDVRDLLAKTALSRYYTRVLARRLMSKCKLWSKTRSEIAALTDVPFYEPEVCSNSHSFESLLHGVEDHEVRQPSAASEDWTQLRLRIENLTLLLATAPDLARRIDAASKAGGSSGMSSAAPATLRAEEDSTYYRARYPSLRFRHAFTPSYGATVSGQTQVRDGVCLASECLLICQDVAHATLLQERRAPIILLNPHVRVAYSADDFNRVIGHRWFFANPYVYWGWTLARRLQLCWPFSVLTRGISATLSSLRELGEATSAMDDWLQSASVAAPSRPVMGTVQEVRVQDGDGRVRATGFIDIPTLTRMECVRTSGAWIVLELAFYLPLLRLGQLLFAALLLCWLGWQVKADVVVAPTLGGGAGQAGSVKVQWWRALHRALGHPQPAGRPGWRAGGVVSEESEKETAVSGGGGYGRLLHPLPHLATLLLPLSRLKPHFTKTCAAHPCGGQALRAMCVFAQSLMRLPRTLCCARLWHGCRPARRPFSNLPGWWSSMLRELSSLRSSASPAKPCHRSAPSPAVEVRDAYGGGNAAVEEASGYAAALRTEGMPRSVSWSTSIPRSVAVSGGNDTQVQWRRHDTPLGTAGGRSSNAANAAECLTELHHQLRSRNSNCASRSPLPFGDIP</sequence>
<dbReference type="PANTHER" id="PTHR34144">
    <property type="entry name" value="CHROMOSOME 8, WHOLE GENOME SHOTGUN SEQUENCE"/>
    <property type="match status" value="1"/>
</dbReference>
<feature type="signal peptide" evidence="2">
    <location>
        <begin position="1"/>
        <end position="27"/>
    </location>
</feature>
<dbReference type="Pfam" id="PF11735">
    <property type="entry name" value="CAP59_mtransfer"/>
    <property type="match status" value="2"/>
</dbReference>
<dbReference type="KEGG" id="lmat:92515863"/>
<accession>A0A836GL85</accession>
<dbReference type="Proteomes" id="UP000673552">
    <property type="component" value="Chromosome 13"/>
</dbReference>
<gene>
    <name evidence="3" type="ORF">LSCM1_05916</name>
</gene>
<name>A0A836GL85_9TRYP</name>
<dbReference type="EMBL" id="JAFEUZ010000013">
    <property type="protein sequence ID" value="KAG5484062.1"/>
    <property type="molecule type" value="Genomic_DNA"/>
</dbReference>
<dbReference type="AlphaFoldDB" id="A0A836GL85"/>
<dbReference type="RefSeq" id="XP_067180302.1">
    <property type="nucleotide sequence ID" value="XM_067323351.1"/>
</dbReference>
<evidence type="ECO:0000256" key="1">
    <source>
        <dbReference type="SAM" id="MobiDB-lite"/>
    </source>
</evidence>
<dbReference type="PANTHER" id="PTHR34144:SF7">
    <property type="entry name" value="EXPORT PROTEIN (CAP59), PUTATIVE (AFU_ORTHOLOGUE AFUA_7G05020)-RELATED"/>
    <property type="match status" value="1"/>
</dbReference>
<feature type="chain" id="PRO_5032791012" evidence="2">
    <location>
        <begin position="28"/>
        <end position="1252"/>
    </location>
</feature>
<dbReference type="GeneID" id="92515863"/>
<reference evidence="3 4" key="1">
    <citation type="submission" date="2021-03" db="EMBL/GenBank/DDBJ databases">
        <title>Leishmania (Mundinia) martiniquensis Genome sequencing and assembly.</title>
        <authorList>
            <person name="Almutairi H."/>
            <person name="Gatherer D."/>
        </authorList>
    </citation>
    <scope>NUCLEOTIDE SEQUENCE [LARGE SCALE GENOMIC DNA]</scope>
    <source>
        <strain evidence="3">LSCM1</strain>
    </source>
</reference>
<dbReference type="InterPro" id="IPR021047">
    <property type="entry name" value="Mannosyltransferase_CMT1"/>
</dbReference>
<keyword evidence="4" id="KW-1185">Reference proteome</keyword>